<evidence type="ECO:0000256" key="7">
    <source>
        <dbReference type="SAM" id="Phobius"/>
    </source>
</evidence>
<organism evidence="9 10">
    <name type="scientific">Drosophila albomicans</name>
    <name type="common">Fruit fly</name>
    <dbReference type="NCBI Taxonomy" id="7291"/>
    <lineage>
        <taxon>Eukaryota</taxon>
        <taxon>Metazoa</taxon>
        <taxon>Ecdysozoa</taxon>
        <taxon>Arthropoda</taxon>
        <taxon>Hexapoda</taxon>
        <taxon>Insecta</taxon>
        <taxon>Pterygota</taxon>
        <taxon>Neoptera</taxon>
        <taxon>Endopterygota</taxon>
        <taxon>Diptera</taxon>
        <taxon>Brachycera</taxon>
        <taxon>Muscomorpha</taxon>
        <taxon>Ephydroidea</taxon>
        <taxon>Drosophilidae</taxon>
        <taxon>Drosophila</taxon>
    </lineage>
</organism>
<feature type="compositionally biased region" description="Polar residues" evidence="6">
    <location>
        <begin position="32"/>
        <end position="68"/>
    </location>
</feature>
<feature type="region of interest" description="Disordered" evidence="6">
    <location>
        <begin position="1"/>
        <end position="109"/>
    </location>
</feature>
<evidence type="ECO:0000256" key="5">
    <source>
        <dbReference type="ARBA" id="ARBA00023136"/>
    </source>
</evidence>
<feature type="region of interest" description="Disordered" evidence="6">
    <location>
        <begin position="375"/>
        <end position="405"/>
    </location>
</feature>
<dbReference type="RefSeq" id="XP_034113566.1">
    <property type="nucleotide sequence ID" value="XM_034257675.2"/>
</dbReference>
<protein>
    <submittedName>
        <fullName evidence="10">Phospholipid phosphatase 5 isoform X1</fullName>
    </submittedName>
</protein>
<dbReference type="SMART" id="SM00014">
    <property type="entry name" value="acidPPc"/>
    <property type="match status" value="1"/>
</dbReference>
<dbReference type="CDD" id="cd03390">
    <property type="entry name" value="PAP2_containing_1_like"/>
    <property type="match status" value="1"/>
</dbReference>
<dbReference type="Proteomes" id="UP000515160">
    <property type="component" value="Chromosome 2R"/>
</dbReference>
<feature type="transmembrane region" description="Helical" evidence="7">
    <location>
        <begin position="306"/>
        <end position="324"/>
    </location>
</feature>
<dbReference type="OrthoDB" id="10030083at2759"/>
<name>A0A6P8XBH2_DROAB</name>
<evidence type="ECO:0000256" key="6">
    <source>
        <dbReference type="SAM" id="MobiDB-lite"/>
    </source>
</evidence>
<dbReference type="InterPro" id="IPR043216">
    <property type="entry name" value="PAP-like"/>
</dbReference>
<keyword evidence="3 7" id="KW-0812">Transmembrane</keyword>
<evidence type="ECO:0000313" key="9">
    <source>
        <dbReference type="Proteomes" id="UP000515160"/>
    </source>
</evidence>
<comment type="subcellular location">
    <subcellularLocation>
        <location evidence="1">Membrane</location>
        <topology evidence="1">Multi-pass membrane protein</topology>
    </subcellularLocation>
</comment>
<dbReference type="GO" id="GO:0008195">
    <property type="term" value="F:phosphatidate phosphatase activity"/>
    <property type="evidence" value="ECO:0007669"/>
    <property type="project" value="TreeGrafter"/>
</dbReference>
<dbReference type="SUPFAM" id="SSF48317">
    <property type="entry name" value="Acid phosphatase/Vanadium-dependent haloperoxidase"/>
    <property type="match status" value="1"/>
</dbReference>
<feature type="compositionally biased region" description="Basic and acidic residues" evidence="6">
    <location>
        <begin position="22"/>
        <end position="31"/>
    </location>
</feature>
<feature type="domain" description="Phosphatidic acid phosphatase type 2/haloperoxidase" evidence="8">
    <location>
        <begin position="197"/>
        <end position="349"/>
    </location>
</feature>
<dbReference type="GO" id="GO:0046839">
    <property type="term" value="P:phospholipid dephosphorylation"/>
    <property type="evidence" value="ECO:0007669"/>
    <property type="project" value="TreeGrafter"/>
</dbReference>
<reference evidence="10" key="1">
    <citation type="submission" date="2025-08" db="UniProtKB">
        <authorList>
            <consortium name="RefSeq"/>
        </authorList>
    </citation>
    <scope>IDENTIFICATION</scope>
    <source>
        <strain evidence="10">15112-1751.03</strain>
        <tissue evidence="10">Whole Adult</tissue>
    </source>
</reference>
<feature type="transmembrane region" description="Helical" evidence="7">
    <location>
        <begin position="170"/>
        <end position="188"/>
    </location>
</feature>
<feature type="transmembrane region" description="Helical" evidence="7">
    <location>
        <begin position="118"/>
        <end position="136"/>
    </location>
</feature>
<keyword evidence="5 7" id="KW-0472">Membrane</keyword>
<evidence type="ECO:0000256" key="3">
    <source>
        <dbReference type="ARBA" id="ARBA00022692"/>
    </source>
</evidence>
<feature type="transmembrane region" description="Helical" evidence="7">
    <location>
        <begin position="276"/>
        <end position="294"/>
    </location>
</feature>
<dbReference type="InterPro" id="IPR036938">
    <property type="entry name" value="PAP2/HPO_sf"/>
</dbReference>
<feature type="transmembrane region" description="Helical" evidence="7">
    <location>
        <begin position="330"/>
        <end position="349"/>
    </location>
</feature>
<feature type="compositionally biased region" description="Acidic residues" evidence="6">
    <location>
        <begin position="378"/>
        <end position="387"/>
    </location>
</feature>
<keyword evidence="9" id="KW-1185">Reference proteome</keyword>
<dbReference type="AlphaFoldDB" id="A0A6P8XBH2"/>
<dbReference type="GeneID" id="117574059"/>
<gene>
    <name evidence="10" type="primary">LOC117574059</name>
</gene>
<feature type="transmembrane region" description="Helical" evidence="7">
    <location>
        <begin position="200"/>
        <end position="220"/>
    </location>
</feature>
<sequence length="405" mass="46007">MRNSENTEDTDLRSRKCGNNNKLDDGVHGDKSSWSIEAQTTRKTNIELSESTDSNSQVNNKMSTTPSKSVLHRSSLGESSTEDLDNRSANNMWRNEFKPNDEAPIEEREEQVPASKKRFIDIVDVIIRIVIVVVFFKLETTPAFKREIHAEELWLYKNPRRPDIVRGGDLLILVITVPLLLTLIFYAFTKNRRDFRAASWAWTLAVCMNGIPTSLLKITVGRPRPDYFYRCFPDGIMLLNETANTLGSSLLDFNCTGIASEINEGRKSFPSGHSSFAFASFGFVTYYVGAKLHAFDARGRGQTWRLCVAIVPLIVATLVAVSRTCDYHHHWQDVTVGALIGLVCGYYSYRQYYPSIFSTEAGKPFSRWSRIKRREASEELEDTEDGGDVLRRPLLGNSKEQSKWY</sequence>
<evidence type="ECO:0000256" key="2">
    <source>
        <dbReference type="ARBA" id="ARBA00008816"/>
    </source>
</evidence>
<dbReference type="GO" id="GO:0006644">
    <property type="term" value="P:phospholipid metabolic process"/>
    <property type="evidence" value="ECO:0007669"/>
    <property type="project" value="UniProtKB-UniPathway"/>
</dbReference>
<dbReference type="PANTHER" id="PTHR10165:SF35">
    <property type="entry name" value="RE23632P"/>
    <property type="match status" value="1"/>
</dbReference>
<proteinExistence type="inferred from homology"/>
<comment type="similarity">
    <text evidence="2">Belongs to the PA-phosphatase related phosphoesterase family.</text>
</comment>
<evidence type="ECO:0000259" key="8">
    <source>
        <dbReference type="SMART" id="SM00014"/>
    </source>
</evidence>
<evidence type="ECO:0000256" key="1">
    <source>
        <dbReference type="ARBA" id="ARBA00004141"/>
    </source>
</evidence>
<dbReference type="Gene3D" id="1.20.144.10">
    <property type="entry name" value="Phosphatidic acid phosphatase type 2/haloperoxidase"/>
    <property type="match status" value="1"/>
</dbReference>
<dbReference type="PANTHER" id="PTHR10165">
    <property type="entry name" value="LIPID PHOSPHATE PHOSPHATASE"/>
    <property type="match status" value="1"/>
</dbReference>
<evidence type="ECO:0000256" key="4">
    <source>
        <dbReference type="ARBA" id="ARBA00022989"/>
    </source>
</evidence>
<dbReference type="UniPathway" id="UPA00085"/>
<dbReference type="GO" id="GO:0016020">
    <property type="term" value="C:membrane"/>
    <property type="evidence" value="ECO:0007669"/>
    <property type="project" value="UniProtKB-SubCell"/>
</dbReference>
<dbReference type="InterPro" id="IPR000326">
    <property type="entry name" value="PAP2/HPO"/>
</dbReference>
<keyword evidence="4 7" id="KW-1133">Transmembrane helix</keyword>
<dbReference type="Pfam" id="PF01569">
    <property type="entry name" value="PAP2"/>
    <property type="match status" value="1"/>
</dbReference>
<evidence type="ECO:0000313" key="10">
    <source>
        <dbReference type="RefSeq" id="XP_034113566.1"/>
    </source>
</evidence>
<accession>A0A6P8XBH2</accession>